<feature type="non-terminal residue" evidence="2">
    <location>
        <position position="460"/>
    </location>
</feature>
<feature type="region of interest" description="Disordered" evidence="1">
    <location>
        <begin position="1"/>
        <end position="49"/>
    </location>
</feature>
<feature type="compositionally biased region" description="Low complexity" evidence="1">
    <location>
        <begin position="271"/>
        <end position="281"/>
    </location>
</feature>
<dbReference type="EMBL" id="BSDZ01000078">
    <property type="protein sequence ID" value="GLI67139.1"/>
    <property type="molecule type" value="Genomic_DNA"/>
</dbReference>
<comment type="caution">
    <text evidence="2">The sequence shown here is derived from an EMBL/GenBank/DDBJ whole genome shotgun (WGS) entry which is preliminary data.</text>
</comment>
<feature type="region of interest" description="Disordered" evidence="1">
    <location>
        <begin position="358"/>
        <end position="460"/>
    </location>
</feature>
<gene>
    <name evidence="2" type="ORF">VaNZ11_011349</name>
</gene>
<feature type="compositionally biased region" description="Basic and acidic residues" evidence="1">
    <location>
        <begin position="285"/>
        <end position="295"/>
    </location>
</feature>
<feature type="region of interest" description="Disordered" evidence="1">
    <location>
        <begin position="67"/>
        <end position="200"/>
    </location>
</feature>
<name>A0ABQ5SBI1_9CHLO</name>
<organism evidence="2 3">
    <name type="scientific">Volvox africanus</name>
    <dbReference type="NCBI Taxonomy" id="51714"/>
    <lineage>
        <taxon>Eukaryota</taxon>
        <taxon>Viridiplantae</taxon>
        <taxon>Chlorophyta</taxon>
        <taxon>core chlorophytes</taxon>
        <taxon>Chlorophyceae</taxon>
        <taxon>CS clade</taxon>
        <taxon>Chlamydomonadales</taxon>
        <taxon>Volvocaceae</taxon>
        <taxon>Volvox</taxon>
    </lineage>
</organism>
<evidence type="ECO:0000313" key="3">
    <source>
        <dbReference type="Proteomes" id="UP001165090"/>
    </source>
</evidence>
<feature type="region of interest" description="Disordered" evidence="1">
    <location>
        <begin position="250"/>
        <end position="346"/>
    </location>
</feature>
<protein>
    <submittedName>
        <fullName evidence="2">Uncharacterized protein</fullName>
    </submittedName>
</protein>
<proteinExistence type="predicted"/>
<reference evidence="2 3" key="1">
    <citation type="journal article" date="2023" name="IScience">
        <title>Expanded male sex-determining region conserved during the evolution of homothallism in the green alga Volvox.</title>
        <authorList>
            <person name="Yamamoto K."/>
            <person name="Matsuzaki R."/>
            <person name="Mahakham W."/>
            <person name="Heman W."/>
            <person name="Sekimoto H."/>
            <person name="Kawachi M."/>
            <person name="Minakuchi Y."/>
            <person name="Toyoda A."/>
            <person name="Nozaki H."/>
        </authorList>
    </citation>
    <scope>NUCLEOTIDE SEQUENCE [LARGE SCALE GENOMIC DNA]</scope>
    <source>
        <strain evidence="2 3">NIES-4468</strain>
    </source>
</reference>
<evidence type="ECO:0000313" key="2">
    <source>
        <dbReference type="EMBL" id="GLI67139.1"/>
    </source>
</evidence>
<feature type="compositionally biased region" description="Low complexity" evidence="1">
    <location>
        <begin position="132"/>
        <end position="143"/>
    </location>
</feature>
<accession>A0ABQ5SBI1</accession>
<evidence type="ECO:0000256" key="1">
    <source>
        <dbReference type="SAM" id="MobiDB-lite"/>
    </source>
</evidence>
<feature type="compositionally biased region" description="Basic and acidic residues" evidence="1">
    <location>
        <begin position="1"/>
        <end position="21"/>
    </location>
</feature>
<feature type="compositionally biased region" description="Polar residues" evidence="1">
    <location>
        <begin position="158"/>
        <end position="167"/>
    </location>
</feature>
<feature type="compositionally biased region" description="Polar residues" evidence="1">
    <location>
        <begin position="22"/>
        <end position="46"/>
    </location>
</feature>
<keyword evidence="3" id="KW-1185">Reference proteome</keyword>
<feature type="compositionally biased region" description="Low complexity" evidence="1">
    <location>
        <begin position="444"/>
        <end position="460"/>
    </location>
</feature>
<feature type="compositionally biased region" description="Gly residues" evidence="1">
    <location>
        <begin position="382"/>
        <end position="391"/>
    </location>
</feature>
<dbReference type="Proteomes" id="UP001165090">
    <property type="component" value="Unassembled WGS sequence"/>
</dbReference>
<sequence length="460" mass="47809">MHGIRLDSDVEDTPDKRERPQIQHTGGQTFRTNRGSTENDTAQEKTISPGKQLLAVKAVRRSRLRLASKGSASALAPLSGVPHQPPGAVPSLRLTAKEDEASSQQLPSRAQQELAVTPQRPRSLPEWPQRISAKPKAAGASSPHVSDKDRDFPPRASGPQTESPGQHQSKDAPPPPAQAAHDAADDAPPPLPVPTVSADERALGGGVGAAAAAPKKSVHAKLNFFAPHVRRVSKPVMVKVDSDPGIVQIPAAAQPALPPDSVRVHPCNPPQQQQQQQQQQQEEVMTVKEDNEKDLSGSVPQPQEAPAVVALVSEAPRSHDAAQGASAPQNEKGPEPEGVPLTEYVRLSIDAEGTAAEHTAVGGAASTANGTADDAHCAEAAGGSGGTGGGADADACGFPQDTIAQQQQQQPPQPYSGLNGFESWQDHATTGVARRPASRTCRQALLPGALPPSAAAGKVP</sequence>
<feature type="compositionally biased region" description="Polar residues" evidence="1">
    <location>
        <begin position="102"/>
        <end position="111"/>
    </location>
</feature>